<dbReference type="PANTHER" id="PTHR42885:SF2">
    <property type="entry name" value="HISTIDINOL-PHOSPHATE AMINOTRANSFERASE"/>
    <property type="match status" value="1"/>
</dbReference>
<evidence type="ECO:0000313" key="6">
    <source>
        <dbReference type="EMBL" id="GFP22439.1"/>
    </source>
</evidence>
<evidence type="ECO:0000256" key="3">
    <source>
        <dbReference type="ARBA" id="ARBA00022679"/>
    </source>
</evidence>
<proteinExistence type="predicted"/>
<dbReference type="InterPro" id="IPR004839">
    <property type="entry name" value="Aminotransferase_I/II_large"/>
</dbReference>
<dbReference type="AlphaFoldDB" id="A0A6V8NPW7"/>
<protein>
    <submittedName>
        <fullName evidence="6">Histidinol-phosphate aminotransferase</fullName>
    </submittedName>
</protein>
<evidence type="ECO:0000256" key="2">
    <source>
        <dbReference type="ARBA" id="ARBA00022576"/>
    </source>
</evidence>
<dbReference type="InterPro" id="IPR015421">
    <property type="entry name" value="PyrdxlP-dep_Trfase_major"/>
</dbReference>
<dbReference type="Gene3D" id="3.40.640.10">
    <property type="entry name" value="Type I PLP-dependent aspartate aminotransferase-like (Major domain)"/>
    <property type="match status" value="1"/>
</dbReference>
<comment type="cofactor">
    <cofactor evidence="1">
        <name>pyridoxal 5'-phosphate</name>
        <dbReference type="ChEBI" id="CHEBI:597326"/>
    </cofactor>
</comment>
<comment type="caution">
    <text evidence="6">The sequence shown here is derived from an EMBL/GenBank/DDBJ whole genome shotgun (WGS) entry which is preliminary data.</text>
</comment>
<keyword evidence="3 6" id="KW-0808">Transferase</keyword>
<keyword evidence="4" id="KW-0663">Pyridoxal phosphate</keyword>
<keyword evidence="2 6" id="KW-0032">Aminotransferase</keyword>
<sequence>MTETLVVVDEAYGEFCPTSVIDLTNRHANLAVVKTFSKALRLAGARVGVLVASEPIVKEVQKVKLP</sequence>
<accession>A0A6V8NPW7</accession>
<evidence type="ECO:0000256" key="4">
    <source>
        <dbReference type="ARBA" id="ARBA00022898"/>
    </source>
</evidence>
<feature type="domain" description="Aminotransferase class I/classII large" evidence="5">
    <location>
        <begin position="4"/>
        <end position="64"/>
    </location>
</feature>
<evidence type="ECO:0000259" key="5">
    <source>
        <dbReference type="Pfam" id="PF00155"/>
    </source>
</evidence>
<dbReference type="PANTHER" id="PTHR42885">
    <property type="entry name" value="HISTIDINOL-PHOSPHATE AMINOTRANSFERASE-RELATED"/>
    <property type="match status" value="1"/>
</dbReference>
<dbReference type="GO" id="GO:0008483">
    <property type="term" value="F:transaminase activity"/>
    <property type="evidence" value="ECO:0007669"/>
    <property type="project" value="UniProtKB-KW"/>
</dbReference>
<evidence type="ECO:0000313" key="7">
    <source>
        <dbReference type="Proteomes" id="UP000580051"/>
    </source>
</evidence>
<dbReference type="EMBL" id="BLRV01000422">
    <property type="protein sequence ID" value="GFP22439.1"/>
    <property type="molecule type" value="Genomic_DNA"/>
</dbReference>
<dbReference type="Proteomes" id="UP000580051">
    <property type="component" value="Unassembled WGS sequence"/>
</dbReference>
<gene>
    <name evidence="6" type="ORF">HKBW3S06_01667</name>
</gene>
<dbReference type="Pfam" id="PF00155">
    <property type="entry name" value="Aminotran_1_2"/>
    <property type="match status" value="1"/>
</dbReference>
<dbReference type="InterPro" id="IPR015424">
    <property type="entry name" value="PyrdxlP-dep_Trfase"/>
</dbReference>
<dbReference type="GO" id="GO:0030170">
    <property type="term" value="F:pyridoxal phosphate binding"/>
    <property type="evidence" value="ECO:0007669"/>
    <property type="project" value="InterPro"/>
</dbReference>
<organism evidence="6 7">
    <name type="scientific">Candidatus Hakubella thermalkaliphila</name>
    <dbReference type="NCBI Taxonomy" id="2754717"/>
    <lineage>
        <taxon>Bacteria</taxon>
        <taxon>Bacillati</taxon>
        <taxon>Actinomycetota</taxon>
        <taxon>Actinomycetota incertae sedis</taxon>
        <taxon>Candidatus Hakubellales</taxon>
        <taxon>Candidatus Hakubellaceae</taxon>
        <taxon>Candidatus Hakubella</taxon>
    </lineage>
</organism>
<dbReference type="SUPFAM" id="SSF53383">
    <property type="entry name" value="PLP-dependent transferases"/>
    <property type="match status" value="1"/>
</dbReference>
<reference evidence="6 7" key="1">
    <citation type="journal article" date="2020" name="Front. Microbiol.">
        <title>Single-cell genomics of novel Actinobacteria with the Wood-Ljungdahl pathway discovered in a serpentinizing system.</title>
        <authorList>
            <person name="Merino N."/>
            <person name="Kawai M."/>
            <person name="Boyd E.S."/>
            <person name="Colman D.R."/>
            <person name="McGlynn S.E."/>
            <person name="Nealson K.H."/>
            <person name="Kurokawa K."/>
            <person name="Hongoh Y."/>
        </authorList>
    </citation>
    <scope>NUCLEOTIDE SEQUENCE [LARGE SCALE GENOMIC DNA]</scope>
    <source>
        <strain evidence="6 7">S06</strain>
    </source>
</reference>
<name>A0A6V8NPW7_9ACTN</name>
<evidence type="ECO:0000256" key="1">
    <source>
        <dbReference type="ARBA" id="ARBA00001933"/>
    </source>
</evidence>